<protein>
    <submittedName>
        <fullName evidence="1">Uncharacterized protein</fullName>
    </submittedName>
</protein>
<dbReference type="EMBL" id="CM004397">
    <property type="protein sequence ID" value="KAG8644021.1"/>
    <property type="molecule type" value="Genomic_DNA"/>
</dbReference>
<comment type="caution">
    <text evidence="1">The sequence shown here is derived from an EMBL/GenBank/DDBJ whole genome shotgun (WGS) entry which is preliminary data.</text>
</comment>
<proteinExistence type="predicted"/>
<sequence length="143" mass="16353">MTLIDLHEGKLTLRVGQEEVTFNILQSTNYSNSTDNCFRINTVDKCVRGHLDDCGNKFESEHEHMLDDVINTNFEPLVVNIAIIDDEKSMHEKIVGTPYHPQMSGQVDISDKELKRSRKLDNARCATRLLNFDMKAAKEKCLL</sequence>
<keyword evidence="2" id="KW-1185">Reference proteome</keyword>
<evidence type="ECO:0000313" key="2">
    <source>
        <dbReference type="Proteomes" id="UP000091857"/>
    </source>
</evidence>
<dbReference type="Proteomes" id="UP000091857">
    <property type="component" value="Chromosome 11"/>
</dbReference>
<reference evidence="2" key="1">
    <citation type="journal article" date="2016" name="Nat. Biotechnol.">
        <title>Sequencing wild and cultivated cassava and related species reveals extensive interspecific hybridization and genetic diversity.</title>
        <authorList>
            <person name="Bredeson J.V."/>
            <person name="Lyons J.B."/>
            <person name="Prochnik S.E."/>
            <person name="Wu G.A."/>
            <person name="Ha C.M."/>
            <person name="Edsinger-Gonzales E."/>
            <person name="Grimwood J."/>
            <person name="Schmutz J."/>
            <person name="Rabbi I.Y."/>
            <person name="Egesi C."/>
            <person name="Nauluvula P."/>
            <person name="Lebot V."/>
            <person name="Ndunguru J."/>
            <person name="Mkamilo G."/>
            <person name="Bart R.S."/>
            <person name="Setter T.L."/>
            <person name="Gleadow R.M."/>
            <person name="Kulakow P."/>
            <person name="Ferguson M.E."/>
            <person name="Rounsley S."/>
            <person name="Rokhsar D.S."/>
        </authorList>
    </citation>
    <scope>NUCLEOTIDE SEQUENCE [LARGE SCALE GENOMIC DNA]</scope>
    <source>
        <strain evidence="2">cv. AM560-2</strain>
    </source>
</reference>
<organism evidence="1 2">
    <name type="scientific">Manihot esculenta</name>
    <name type="common">Cassava</name>
    <name type="synonym">Jatropha manihot</name>
    <dbReference type="NCBI Taxonomy" id="3983"/>
    <lineage>
        <taxon>Eukaryota</taxon>
        <taxon>Viridiplantae</taxon>
        <taxon>Streptophyta</taxon>
        <taxon>Embryophyta</taxon>
        <taxon>Tracheophyta</taxon>
        <taxon>Spermatophyta</taxon>
        <taxon>Magnoliopsida</taxon>
        <taxon>eudicotyledons</taxon>
        <taxon>Gunneridae</taxon>
        <taxon>Pentapetalae</taxon>
        <taxon>rosids</taxon>
        <taxon>fabids</taxon>
        <taxon>Malpighiales</taxon>
        <taxon>Euphorbiaceae</taxon>
        <taxon>Crotonoideae</taxon>
        <taxon>Manihoteae</taxon>
        <taxon>Manihot</taxon>
    </lineage>
</organism>
<evidence type="ECO:0000313" key="1">
    <source>
        <dbReference type="EMBL" id="KAG8644021.1"/>
    </source>
</evidence>
<accession>A0ACB7GZB0</accession>
<name>A0ACB7GZB0_MANES</name>
<gene>
    <name evidence="1" type="ORF">MANES_11G091056v8</name>
</gene>